<sequence length="251" mass="28287">MLHYQVRHMGVLPDVAGEYVESKHHNAEVDTYDHPPAARYGKDKHWKSRLVKVTLCALAVWGSVNIIWSLGDALRTHPRELSCRCGNSIAEAKKNHCRYDPLQLGWAPPHCRDDEVTDAFRRAAPAIFGHGWPYYERQDANSPILEEHDVASFADTGQVYYTVHAHHLAHCMYIWMKEARVPESGIVMPKRFSGDGHAEHCASVAMINSTLDALVSVSSVSLDLDAHSEQSRKFHALQTLREDADERGGHF</sequence>
<dbReference type="Proteomes" id="UP000237631">
    <property type="component" value="Unassembled WGS sequence"/>
</dbReference>
<dbReference type="PANTHER" id="PTHR35896:SF3">
    <property type="entry name" value="MAJOR FACILITATOR SUPERFAMILY TRANSPORTER"/>
    <property type="match status" value="1"/>
</dbReference>
<accession>A0A2S6BZY2</accession>
<keyword evidence="2" id="KW-1185">Reference proteome</keyword>
<dbReference type="STRING" id="357750.A0A2S6BZY2"/>
<organism evidence="1 2">
    <name type="scientific">Cercospora berteroae</name>
    <dbReference type="NCBI Taxonomy" id="357750"/>
    <lineage>
        <taxon>Eukaryota</taxon>
        <taxon>Fungi</taxon>
        <taxon>Dikarya</taxon>
        <taxon>Ascomycota</taxon>
        <taxon>Pezizomycotina</taxon>
        <taxon>Dothideomycetes</taxon>
        <taxon>Dothideomycetidae</taxon>
        <taxon>Mycosphaerellales</taxon>
        <taxon>Mycosphaerellaceae</taxon>
        <taxon>Cercospora</taxon>
    </lineage>
</organism>
<dbReference type="OrthoDB" id="3649716at2759"/>
<dbReference type="PANTHER" id="PTHR35896">
    <property type="entry name" value="IG-LIKE DOMAIN-CONTAINING PROTEIN"/>
    <property type="match status" value="1"/>
</dbReference>
<protein>
    <submittedName>
        <fullName evidence="1">Uncharacterized protein</fullName>
    </submittedName>
</protein>
<proteinExistence type="predicted"/>
<gene>
    <name evidence="1" type="ORF">CBER1_11268</name>
</gene>
<dbReference type="AlphaFoldDB" id="A0A2S6BZY2"/>
<dbReference type="InterPro" id="IPR053008">
    <property type="entry name" value="Phomopsin_biosynth_assoc"/>
</dbReference>
<comment type="caution">
    <text evidence="1">The sequence shown here is derived from an EMBL/GenBank/DDBJ whole genome shotgun (WGS) entry which is preliminary data.</text>
</comment>
<evidence type="ECO:0000313" key="1">
    <source>
        <dbReference type="EMBL" id="PPJ53016.1"/>
    </source>
</evidence>
<dbReference type="EMBL" id="PNEN01001623">
    <property type="protein sequence ID" value="PPJ53016.1"/>
    <property type="molecule type" value="Genomic_DNA"/>
</dbReference>
<reference evidence="2" key="1">
    <citation type="journal article" date="2017" name="bioRxiv">
        <title>Conservation of a gene cluster reveals novel cercosporin biosynthetic mechanisms and extends production to the genus Colletotrichum.</title>
        <authorList>
            <person name="de Jonge R."/>
            <person name="Ebert M.K."/>
            <person name="Huitt-Roehl C.R."/>
            <person name="Pal P."/>
            <person name="Suttle J.C."/>
            <person name="Spanner R.E."/>
            <person name="Neubauer J.D."/>
            <person name="Jurick W.M.II."/>
            <person name="Stott K.A."/>
            <person name="Secor G.A."/>
            <person name="Thomma B.P.H.J."/>
            <person name="Van de Peer Y."/>
            <person name="Townsend C.A."/>
            <person name="Bolton M.D."/>
        </authorList>
    </citation>
    <scope>NUCLEOTIDE SEQUENCE [LARGE SCALE GENOMIC DNA]</scope>
    <source>
        <strain evidence="2">CBS538.71</strain>
    </source>
</reference>
<evidence type="ECO:0000313" key="2">
    <source>
        <dbReference type="Proteomes" id="UP000237631"/>
    </source>
</evidence>
<name>A0A2S6BZY2_9PEZI</name>